<dbReference type="Proteomes" id="UP000050277">
    <property type="component" value="Unassembled WGS sequence"/>
</dbReference>
<reference evidence="1 2" key="1">
    <citation type="submission" date="2015-07" db="EMBL/GenBank/DDBJ databases">
        <title>Whole genome sequence of Herpetosiphon geysericola DSM 7119.</title>
        <authorList>
            <person name="Hemp J."/>
            <person name="Ward L.M."/>
            <person name="Pace L.A."/>
            <person name="Fischer W.W."/>
        </authorList>
    </citation>
    <scope>NUCLEOTIDE SEQUENCE [LARGE SCALE GENOMIC DNA]</scope>
    <source>
        <strain evidence="1 2">DSM 7119</strain>
    </source>
</reference>
<protein>
    <submittedName>
        <fullName evidence="1">Uncharacterized protein</fullName>
    </submittedName>
</protein>
<keyword evidence="2" id="KW-1185">Reference proteome</keyword>
<accession>A0A0P6XUG1</accession>
<name>A0A0P6XUG1_9CHLR</name>
<dbReference type="EMBL" id="LGKP01000040">
    <property type="protein sequence ID" value="KPL80198.1"/>
    <property type="molecule type" value="Genomic_DNA"/>
</dbReference>
<dbReference type="AlphaFoldDB" id="A0A0P6XUG1"/>
<sequence length="85" mass="9747">MIFKWLAQDFEHLLAKFRHFVEKQHAPMGQRNLAWLRGAATTNEASIGNCMVRRAKWASANKRQIAGQQAFDRINFGDIQGFVEA</sequence>
<gene>
    <name evidence="1" type="ORF">SE18_24380</name>
</gene>
<evidence type="ECO:0000313" key="1">
    <source>
        <dbReference type="EMBL" id="KPL80198.1"/>
    </source>
</evidence>
<comment type="caution">
    <text evidence="1">The sequence shown here is derived from an EMBL/GenBank/DDBJ whole genome shotgun (WGS) entry which is preliminary data.</text>
</comment>
<dbReference type="STRING" id="70996.SE18_24380"/>
<evidence type="ECO:0000313" key="2">
    <source>
        <dbReference type="Proteomes" id="UP000050277"/>
    </source>
</evidence>
<organism evidence="1 2">
    <name type="scientific">Herpetosiphon geysericola</name>
    <dbReference type="NCBI Taxonomy" id="70996"/>
    <lineage>
        <taxon>Bacteria</taxon>
        <taxon>Bacillati</taxon>
        <taxon>Chloroflexota</taxon>
        <taxon>Chloroflexia</taxon>
        <taxon>Herpetosiphonales</taxon>
        <taxon>Herpetosiphonaceae</taxon>
        <taxon>Herpetosiphon</taxon>
    </lineage>
</organism>
<proteinExistence type="predicted"/>